<gene>
    <name evidence="5" type="ORF">FHX64_002345</name>
</gene>
<feature type="chain" id="PRO_5031096255" evidence="4">
    <location>
        <begin position="20"/>
        <end position="305"/>
    </location>
</feature>
<protein>
    <submittedName>
        <fullName evidence="5">HlyD family secretion protein</fullName>
    </submittedName>
</protein>
<dbReference type="InterPro" id="IPR050465">
    <property type="entry name" value="UPF0194_transport"/>
</dbReference>
<name>A0A7W5H382_9PORP</name>
<dbReference type="EMBL" id="JACHYB010000002">
    <property type="protein sequence ID" value="MBB3188147.1"/>
    <property type="molecule type" value="Genomic_DNA"/>
</dbReference>
<evidence type="ECO:0000256" key="1">
    <source>
        <dbReference type="ARBA" id="ARBA00004196"/>
    </source>
</evidence>
<dbReference type="RefSeq" id="WP_183413929.1">
    <property type="nucleotide sequence ID" value="NZ_JACHYB010000002.1"/>
</dbReference>
<evidence type="ECO:0000256" key="4">
    <source>
        <dbReference type="SAM" id="SignalP"/>
    </source>
</evidence>
<dbReference type="Gene3D" id="2.40.30.170">
    <property type="match status" value="1"/>
</dbReference>
<sequence>MKTTISSSFRAITFLAALAGPLLFTSCHSSDQYDAQGTFEATEVIVSSEASGKILAFNIDEGKTLTANQQVGCVDSLQLYYKKMQLEASLKAIRSSRADIQKQIAATEQQIATAKVDQRRYENLLKANAATQKQVDDQNSLLQVLRKQLAAQLSNLEHANSSVDENAAAMQFQIDQLNDQLHKCKIINPIHGTVLTKYAEQYEVTAPGKPLYIIANVDTITLRAYVTSDQLTKVKLRQPVKVYADWGEGMKEYPGVVTWISDKAEFTPKTIQTRDERANLVYAVKIDVKNNGYLKIGMYGEVRFN</sequence>
<evidence type="ECO:0000256" key="3">
    <source>
        <dbReference type="SAM" id="Coils"/>
    </source>
</evidence>
<comment type="subcellular location">
    <subcellularLocation>
        <location evidence="1">Cell envelope</location>
    </subcellularLocation>
</comment>
<evidence type="ECO:0000313" key="6">
    <source>
        <dbReference type="Proteomes" id="UP000544222"/>
    </source>
</evidence>
<feature type="signal peptide" evidence="4">
    <location>
        <begin position="1"/>
        <end position="19"/>
    </location>
</feature>
<reference evidence="5 6" key="1">
    <citation type="submission" date="2020-08" db="EMBL/GenBank/DDBJ databases">
        <title>Genomic Encyclopedia of Type Strains, Phase IV (KMG-IV): sequencing the most valuable type-strain genomes for metagenomic binning, comparative biology and taxonomic classification.</title>
        <authorList>
            <person name="Goeker M."/>
        </authorList>
    </citation>
    <scope>NUCLEOTIDE SEQUENCE [LARGE SCALE GENOMIC DNA]</scope>
    <source>
        <strain evidence="5 6">DSM 27471</strain>
    </source>
</reference>
<dbReference type="Gene3D" id="2.40.50.100">
    <property type="match status" value="1"/>
</dbReference>
<dbReference type="GO" id="GO:0030313">
    <property type="term" value="C:cell envelope"/>
    <property type="evidence" value="ECO:0007669"/>
    <property type="project" value="UniProtKB-SubCell"/>
</dbReference>
<dbReference type="PROSITE" id="PS51257">
    <property type="entry name" value="PROKAR_LIPOPROTEIN"/>
    <property type="match status" value="1"/>
</dbReference>
<dbReference type="PANTHER" id="PTHR32347">
    <property type="entry name" value="EFFLUX SYSTEM COMPONENT YKNX-RELATED"/>
    <property type="match status" value="1"/>
</dbReference>
<feature type="coiled-coil region" evidence="3">
    <location>
        <begin position="90"/>
        <end position="166"/>
    </location>
</feature>
<dbReference type="Proteomes" id="UP000544222">
    <property type="component" value="Unassembled WGS sequence"/>
</dbReference>
<comment type="caution">
    <text evidence="5">The sequence shown here is derived from an EMBL/GenBank/DDBJ whole genome shotgun (WGS) entry which is preliminary data.</text>
</comment>
<proteinExistence type="predicted"/>
<keyword evidence="6" id="KW-1185">Reference proteome</keyword>
<evidence type="ECO:0000313" key="5">
    <source>
        <dbReference type="EMBL" id="MBB3188147.1"/>
    </source>
</evidence>
<organism evidence="5 6">
    <name type="scientific">Microbacter margulisiae</name>
    <dbReference type="NCBI Taxonomy" id="1350067"/>
    <lineage>
        <taxon>Bacteria</taxon>
        <taxon>Pseudomonadati</taxon>
        <taxon>Bacteroidota</taxon>
        <taxon>Bacteroidia</taxon>
        <taxon>Bacteroidales</taxon>
        <taxon>Porphyromonadaceae</taxon>
        <taxon>Microbacter</taxon>
    </lineage>
</organism>
<dbReference type="PANTHER" id="PTHR32347:SF23">
    <property type="entry name" value="BLL5650 PROTEIN"/>
    <property type="match status" value="1"/>
</dbReference>
<dbReference type="Gene3D" id="1.10.287.470">
    <property type="entry name" value="Helix hairpin bin"/>
    <property type="match status" value="1"/>
</dbReference>
<keyword evidence="2 3" id="KW-0175">Coiled coil</keyword>
<evidence type="ECO:0000256" key="2">
    <source>
        <dbReference type="ARBA" id="ARBA00023054"/>
    </source>
</evidence>
<dbReference type="SUPFAM" id="SSF111369">
    <property type="entry name" value="HlyD-like secretion proteins"/>
    <property type="match status" value="1"/>
</dbReference>
<keyword evidence="4" id="KW-0732">Signal</keyword>
<dbReference type="AlphaFoldDB" id="A0A7W5H382"/>
<accession>A0A7W5H382</accession>